<feature type="region of interest" description="Disordered" evidence="3">
    <location>
        <begin position="1"/>
        <end position="25"/>
    </location>
</feature>
<dbReference type="SUPFAM" id="SSF53335">
    <property type="entry name" value="S-adenosyl-L-methionine-dependent methyltransferases"/>
    <property type="match status" value="1"/>
</dbReference>
<dbReference type="Pfam" id="PF03602">
    <property type="entry name" value="Cons_hypoth95"/>
    <property type="match status" value="1"/>
</dbReference>
<dbReference type="InParanoid" id="A0A259TYQ2"/>
<accession>A0A259TYQ2</accession>
<dbReference type="CDD" id="cd02440">
    <property type="entry name" value="AdoMet_MTases"/>
    <property type="match status" value="1"/>
</dbReference>
<dbReference type="EMBL" id="MQWB01000001">
    <property type="protein sequence ID" value="OZC02872.1"/>
    <property type="molecule type" value="Genomic_DNA"/>
</dbReference>
<feature type="compositionally biased region" description="Basic and acidic residues" evidence="3">
    <location>
        <begin position="11"/>
        <end position="25"/>
    </location>
</feature>
<reference evidence="4 5" key="1">
    <citation type="submission" date="2016-11" db="EMBL/GenBank/DDBJ databases">
        <title>Study of marine rhodopsin-containing bacteria.</title>
        <authorList>
            <person name="Yoshizawa S."/>
            <person name="Kumagai Y."/>
            <person name="Kogure K."/>
        </authorList>
    </citation>
    <scope>NUCLEOTIDE SEQUENCE [LARGE SCALE GENOMIC DNA]</scope>
    <source>
        <strain evidence="4 5">SG-29</strain>
    </source>
</reference>
<dbReference type="PROSITE" id="PS00092">
    <property type="entry name" value="N6_MTASE"/>
    <property type="match status" value="1"/>
</dbReference>
<keyword evidence="2" id="KW-0808">Transferase</keyword>
<dbReference type="InterPro" id="IPR029063">
    <property type="entry name" value="SAM-dependent_MTases_sf"/>
</dbReference>
<dbReference type="FunCoup" id="A0A259TYQ2">
    <property type="interactions" value="329"/>
</dbReference>
<evidence type="ECO:0000313" key="4">
    <source>
        <dbReference type="EMBL" id="OZC02872.1"/>
    </source>
</evidence>
<dbReference type="InterPro" id="IPR002052">
    <property type="entry name" value="DNA_methylase_N6_adenine_CS"/>
</dbReference>
<name>A0A259TYQ2_9BACT</name>
<dbReference type="Gene3D" id="3.40.50.150">
    <property type="entry name" value="Vaccinia Virus protein VP39"/>
    <property type="match status" value="1"/>
</dbReference>
<dbReference type="PIRSF" id="PIRSF004553">
    <property type="entry name" value="CHP00095"/>
    <property type="match status" value="1"/>
</dbReference>
<gene>
    <name evidence="4" type="ORF">BSZ36_07745</name>
</gene>
<sequence length="182" mass="19622">MRITGGRLGRRTIDGPPAKDDRVRPTTDRVREALFSILGSRMLLSDATVVDLFAGTGALGLEALSRGARHATFVDAHAPTLSLARKNARTLGVDAQCTFLRADALAFLSRAPLAPRPDLIFADPPYALDAIPELPPLARAHLAPEGLFVLEHDSRHDFADDPSLVLSRDYGSTRISVFEADA</sequence>
<evidence type="ECO:0008006" key="6">
    <source>
        <dbReference type="Google" id="ProtNLM"/>
    </source>
</evidence>
<dbReference type="GO" id="GO:0003676">
    <property type="term" value="F:nucleic acid binding"/>
    <property type="evidence" value="ECO:0007669"/>
    <property type="project" value="InterPro"/>
</dbReference>
<dbReference type="PANTHER" id="PTHR43542">
    <property type="entry name" value="METHYLTRANSFERASE"/>
    <property type="match status" value="1"/>
</dbReference>
<keyword evidence="5" id="KW-1185">Reference proteome</keyword>
<evidence type="ECO:0000313" key="5">
    <source>
        <dbReference type="Proteomes" id="UP000216446"/>
    </source>
</evidence>
<evidence type="ECO:0000256" key="3">
    <source>
        <dbReference type="SAM" id="MobiDB-lite"/>
    </source>
</evidence>
<proteinExistence type="predicted"/>
<dbReference type="RefSeq" id="WP_094547571.1">
    <property type="nucleotide sequence ID" value="NZ_MQWB01000001.1"/>
</dbReference>
<evidence type="ECO:0000256" key="1">
    <source>
        <dbReference type="ARBA" id="ARBA00022603"/>
    </source>
</evidence>
<dbReference type="InterPro" id="IPR004398">
    <property type="entry name" value="RNA_MeTrfase_RsmD"/>
</dbReference>
<dbReference type="GO" id="GO:0031167">
    <property type="term" value="P:rRNA methylation"/>
    <property type="evidence" value="ECO:0007669"/>
    <property type="project" value="InterPro"/>
</dbReference>
<protein>
    <recommendedName>
        <fullName evidence="6">16S rRNA (Guanine(966)-N(2))-methyltransferase RsmD</fullName>
    </recommendedName>
</protein>
<organism evidence="4 5">
    <name type="scientific">Rubricoccus marinus</name>
    <dbReference type="NCBI Taxonomy" id="716817"/>
    <lineage>
        <taxon>Bacteria</taxon>
        <taxon>Pseudomonadati</taxon>
        <taxon>Rhodothermota</taxon>
        <taxon>Rhodothermia</taxon>
        <taxon>Rhodothermales</taxon>
        <taxon>Rubricoccaceae</taxon>
        <taxon>Rubricoccus</taxon>
    </lineage>
</organism>
<keyword evidence="1" id="KW-0489">Methyltransferase</keyword>
<evidence type="ECO:0000256" key="2">
    <source>
        <dbReference type="ARBA" id="ARBA00022679"/>
    </source>
</evidence>
<comment type="caution">
    <text evidence="4">The sequence shown here is derived from an EMBL/GenBank/DDBJ whole genome shotgun (WGS) entry which is preliminary data.</text>
</comment>
<dbReference type="GO" id="GO:0008168">
    <property type="term" value="F:methyltransferase activity"/>
    <property type="evidence" value="ECO:0007669"/>
    <property type="project" value="UniProtKB-KW"/>
</dbReference>
<dbReference type="PANTHER" id="PTHR43542:SF1">
    <property type="entry name" value="METHYLTRANSFERASE"/>
    <property type="match status" value="1"/>
</dbReference>
<dbReference type="OrthoDB" id="9803017at2"/>
<dbReference type="Proteomes" id="UP000216446">
    <property type="component" value="Unassembled WGS sequence"/>
</dbReference>
<dbReference type="AlphaFoldDB" id="A0A259TYQ2"/>